<organism evidence="1 2">
    <name type="scientific">Candidatus Thiothrix phosphatis</name>
    <dbReference type="NCBI Taxonomy" id="3112415"/>
    <lineage>
        <taxon>Bacteria</taxon>
        <taxon>Pseudomonadati</taxon>
        <taxon>Pseudomonadota</taxon>
        <taxon>Gammaproteobacteria</taxon>
        <taxon>Thiotrichales</taxon>
        <taxon>Thiotrichaceae</taxon>
        <taxon>Thiothrix</taxon>
    </lineage>
</organism>
<sequence>MKQIGNIASSLVSAGAGKNVVELPERKQVDFQGALADWFNEIFPEILMACPKWGLTISGDAMMGAAKRVWLQALADNGITKKSMVARGIKALQDRGQEYLPSPAEFCQLCKEQKSKLPTLAESKLEILVGRKPWSCPFVEYLAGKTGSILHPTTERELRDAAFAIEYRKAVELAETGYFEQDGIQRIKKQEIDSSLQHYFHLKKSFPDLPYADDFISDCRLKGIHLDIANMTVTHDANLVDH</sequence>
<reference evidence="2" key="1">
    <citation type="submission" date="2023-07" db="EMBL/GenBank/DDBJ databases">
        <title>The carbon used by Thiothrix.</title>
        <authorList>
            <person name="Chen L."/>
        </authorList>
    </citation>
    <scope>NUCLEOTIDE SEQUENCE [LARGE SCALE GENOMIC DNA]</scope>
</reference>
<protein>
    <submittedName>
        <fullName evidence="1">Replication protein P</fullName>
    </submittedName>
</protein>
<dbReference type="Pfam" id="PF06992">
    <property type="entry name" value="Phage_lambda_P"/>
    <property type="match status" value="1"/>
</dbReference>
<dbReference type="InterPro" id="IPR009731">
    <property type="entry name" value="P-like"/>
</dbReference>
<gene>
    <name evidence="1" type="ORF">VSS37_15195</name>
</gene>
<accession>A0ABU6CZT2</accession>
<dbReference type="RefSeq" id="WP_324696562.1">
    <property type="nucleotide sequence ID" value="NZ_JAYMYJ010000131.1"/>
</dbReference>
<dbReference type="Proteomes" id="UP001308005">
    <property type="component" value="Unassembled WGS sequence"/>
</dbReference>
<proteinExistence type="predicted"/>
<name>A0ABU6CZT2_9GAMM</name>
<feature type="non-terminal residue" evidence="1">
    <location>
        <position position="242"/>
    </location>
</feature>
<keyword evidence="2" id="KW-1185">Reference proteome</keyword>
<comment type="caution">
    <text evidence="1">The sequence shown here is derived from an EMBL/GenBank/DDBJ whole genome shotgun (WGS) entry which is preliminary data.</text>
</comment>
<evidence type="ECO:0000313" key="1">
    <source>
        <dbReference type="EMBL" id="MEB4592332.1"/>
    </source>
</evidence>
<dbReference type="EMBL" id="JAYMYJ010000131">
    <property type="protein sequence ID" value="MEB4592332.1"/>
    <property type="molecule type" value="Genomic_DNA"/>
</dbReference>
<evidence type="ECO:0000313" key="2">
    <source>
        <dbReference type="Proteomes" id="UP001308005"/>
    </source>
</evidence>